<evidence type="ECO:0000256" key="3">
    <source>
        <dbReference type="PROSITE-ProRule" id="PRU00339"/>
    </source>
</evidence>
<dbReference type="Pfam" id="PF07719">
    <property type="entry name" value="TPR_2"/>
    <property type="match status" value="1"/>
</dbReference>
<dbReference type="PROSITE" id="PS50005">
    <property type="entry name" value="TPR"/>
    <property type="match status" value="1"/>
</dbReference>
<dbReference type="InterPro" id="IPR013105">
    <property type="entry name" value="TPR_2"/>
</dbReference>
<gene>
    <name evidence="4" type="ORF">AKJ08_0169</name>
</gene>
<keyword evidence="5" id="KW-1185">Reference proteome</keyword>
<dbReference type="SMART" id="SM00028">
    <property type="entry name" value="TPR"/>
    <property type="match status" value="2"/>
</dbReference>
<keyword evidence="1" id="KW-0677">Repeat</keyword>
<proteinExistence type="predicted"/>
<dbReference type="RefSeq" id="WP_050724325.1">
    <property type="nucleotide sequence ID" value="NZ_CP012332.1"/>
</dbReference>
<protein>
    <submittedName>
        <fullName evidence="4">TPR domain protein</fullName>
    </submittedName>
</protein>
<dbReference type="STRING" id="1391653.AKJ08_0169"/>
<evidence type="ECO:0000256" key="2">
    <source>
        <dbReference type="ARBA" id="ARBA00022803"/>
    </source>
</evidence>
<organism evidence="4 5">
    <name type="scientific">Vulgatibacter incomptus</name>
    <dbReference type="NCBI Taxonomy" id="1391653"/>
    <lineage>
        <taxon>Bacteria</taxon>
        <taxon>Pseudomonadati</taxon>
        <taxon>Myxococcota</taxon>
        <taxon>Myxococcia</taxon>
        <taxon>Myxococcales</taxon>
        <taxon>Cystobacterineae</taxon>
        <taxon>Vulgatibacteraceae</taxon>
        <taxon>Vulgatibacter</taxon>
    </lineage>
</organism>
<dbReference type="Gene3D" id="1.25.40.10">
    <property type="entry name" value="Tetratricopeptide repeat domain"/>
    <property type="match status" value="1"/>
</dbReference>
<evidence type="ECO:0000313" key="5">
    <source>
        <dbReference type="Proteomes" id="UP000055590"/>
    </source>
</evidence>
<dbReference type="Proteomes" id="UP000055590">
    <property type="component" value="Chromosome"/>
</dbReference>
<dbReference type="SUPFAM" id="SSF48452">
    <property type="entry name" value="TPR-like"/>
    <property type="match status" value="1"/>
</dbReference>
<evidence type="ECO:0000313" key="4">
    <source>
        <dbReference type="EMBL" id="AKU89782.1"/>
    </source>
</evidence>
<evidence type="ECO:0000256" key="1">
    <source>
        <dbReference type="ARBA" id="ARBA00022737"/>
    </source>
</evidence>
<feature type="repeat" description="TPR" evidence="3">
    <location>
        <begin position="6"/>
        <end position="39"/>
    </location>
</feature>
<dbReference type="AlphaFoldDB" id="A0A0K1P8F7"/>
<dbReference type="OrthoDB" id="5380785at2"/>
<dbReference type="EMBL" id="CP012332">
    <property type="protein sequence ID" value="AKU89782.1"/>
    <property type="molecule type" value="Genomic_DNA"/>
</dbReference>
<accession>A0A0K1P8F7</accession>
<sequence>MGDLRTDRLVMMGMLHHEQGDLGRAVSCFQQALDLAPGHAQARHCLALMASGMPIAVSSPDGIDIDVEDLELPPEALGDGDALDLLEAPLLPAPIAVPKGAMRPRVPVRTELDTLMAGARELFELGDFSGSLQLVEKALGMDPGNREARDYLDRNRETLVHMYESKIGPLSARPRVLLRPDEIIWLNLDHRSGFVLAQLDGTVSIEDVYALCGLSHLDSARILAELFEQGVIAT</sequence>
<keyword evidence="2 3" id="KW-0802">TPR repeat</keyword>
<dbReference type="InterPro" id="IPR011990">
    <property type="entry name" value="TPR-like_helical_dom_sf"/>
</dbReference>
<dbReference type="KEGG" id="vin:AKJ08_0169"/>
<dbReference type="InterPro" id="IPR019734">
    <property type="entry name" value="TPR_rpt"/>
</dbReference>
<name>A0A0K1P8F7_9BACT</name>
<reference evidence="4 5" key="1">
    <citation type="submission" date="2015-08" db="EMBL/GenBank/DDBJ databases">
        <authorList>
            <person name="Babu N.S."/>
            <person name="Beckwith C.J."/>
            <person name="Beseler K.G."/>
            <person name="Brison A."/>
            <person name="Carone J.V."/>
            <person name="Caskin T.P."/>
            <person name="Diamond M."/>
            <person name="Durham M.E."/>
            <person name="Foxe J.M."/>
            <person name="Go M."/>
            <person name="Henderson B.A."/>
            <person name="Jones I.B."/>
            <person name="McGettigan J.A."/>
            <person name="Micheletti S.J."/>
            <person name="Nasrallah M.E."/>
            <person name="Ortiz D."/>
            <person name="Piller C.R."/>
            <person name="Privatt S.R."/>
            <person name="Schneider S.L."/>
            <person name="Sharp S."/>
            <person name="Smith T.C."/>
            <person name="Stanton J.D."/>
            <person name="Ullery H.E."/>
            <person name="Wilson R.J."/>
            <person name="Serrano M.G."/>
            <person name="Buck G."/>
            <person name="Lee V."/>
            <person name="Wang Y."/>
            <person name="Carvalho R."/>
            <person name="Voegtly L."/>
            <person name="Shi R."/>
            <person name="Duckworth R."/>
            <person name="Johnson A."/>
            <person name="Loviza R."/>
            <person name="Walstead R."/>
            <person name="Shah Z."/>
            <person name="Kiflezghi M."/>
            <person name="Wade K."/>
            <person name="Ball S.L."/>
            <person name="Bradley K.W."/>
            <person name="Asai D.J."/>
            <person name="Bowman C.A."/>
            <person name="Russell D.A."/>
            <person name="Pope W.H."/>
            <person name="Jacobs-Sera D."/>
            <person name="Hendrix R.W."/>
            <person name="Hatfull G.F."/>
        </authorList>
    </citation>
    <scope>NUCLEOTIDE SEQUENCE [LARGE SCALE GENOMIC DNA]</scope>
    <source>
        <strain evidence="4 5">DSM 27710</strain>
    </source>
</reference>